<reference evidence="2" key="1">
    <citation type="submission" date="2018-11" db="EMBL/GenBank/DDBJ databases">
        <authorList>
            <consortium name="Pathogen Informatics"/>
        </authorList>
    </citation>
    <scope>NUCLEOTIDE SEQUENCE</scope>
</reference>
<organism evidence="2 3">
    <name type="scientific">Protopolystoma xenopodis</name>
    <dbReference type="NCBI Taxonomy" id="117903"/>
    <lineage>
        <taxon>Eukaryota</taxon>
        <taxon>Metazoa</taxon>
        <taxon>Spiralia</taxon>
        <taxon>Lophotrochozoa</taxon>
        <taxon>Platyhelminthes</taxon>
        <taxon>Monogenea</taxon>
        <taxon>Polyopisthocotylea</taxon>
        <taxon>Polystomatidea</taxon>
        <taxon>Polystomatidae</taxon>
        <taxon>Protopolystoma</taxon>
    </lineage>
</organism>
<dbReference type="Proteomes" id="UP000784294">
    <property type="component" value="Unassembled WGS sequence"/>
</dbReference>
<sequence length="97" mass="10421">MAGVTLFPVVPTAPICTRYLGCAPRAAIHADTWVLFLSHLRPVYPFVCAALVIFASFVCIPAPQSAQWASAWSLRPDLLLSVKQGVGCDVKASECEC</sequence>
<evidence type="ECO:0000313" key="2">
    <source>
        <dbReference type="EMBL" id="VEL36195.1"/>
    </source>
</evidence>
<name>A0A3S5B7P0_9PLAT</name>
<keyword evidence="1" id="KW-0812">Transmembrane</keyword>
<protein>
    <submittedName>
        <fullName evidence="2">Uncharacterized protein</fullName>
    </submittedName>
</protein>
<proteinExistence type="predicted"/>
<keyword evidence="1" id="KW-1133">Transmembrane helix</keyword>
<accession>A0A3S5B7P0</accession>
<feature type="transmembrane region" description="Helical" evidence="1">
    <location>
        <begin position="43"/>
        <end position="62"/>
    </location>
</feature>
<dbReference type="AlphaFoldDB" id="A0A3S5B7P0"/>
<dbReference type="EMBL" id="CAAALY010251631">
    <property type="protein sequence ID" value="VEL36195.1"/>
    <property type="molecule type" value="Genomic_DNA"/>
</dbReference>
<evidence type="ECO:0000313" key="3">
    <source>
        <dbReference type="Proteomes" id="UP000784294"/>
    </source>
</evidence>
<keyword evidence="1" id="KW-0472">Membrane</keyword>
<comment type="caution">
    <text evidence="2">The sequence shown here is derived from an EMBL/GenBank/DDBJ whole genome shotgun (WGS) entry which is preliminary data.</text>
</comment>
<gene>
    <name evidence="2" type="ORF">PXEA_LOCUS29635</name>
</gene>
<keyword evidence="3" id="KW-1185">Reference proteome</keyword>
<evidence type="ECO:0000256" key="1">
    <source>
        <dbReference type="SAM" id="Phobius"/>
    </source>
</evidence>